<name>A0A2M4B774_9DIPT</name>
<accession>A0A2M4B774</accession>
<protein>
    <submittedName>
        <fullName evidence="2">Putative secreted protein</fullName>
    </submittedName>
</protein>
<feature type="chain" id="PRO_5014863093" evidence="1">
    <location>
        <begin position="20"/>
        <end position="90"/>
    </location>
</feature>
<dbReference type="EMBL" id="GGFK01015578">
    <property type="protein sequence ID" value="MBW48899.1"/>
    <property type="molecule type" value="Transcribed_RNA"/>
</dbReference>
<evidence type="ECO:0000256" key="1">
    <source>
        <dbReference type="SAM" id="SignalP"/>
    </source>
</evidence>
<reference evidence="2" key="1">
    <citation type="submission" date="2018-01" db="EMBL/GenBank/DDBJ databases">
        <title>An insight into the sialome of Amazonian anophelines.</title>
        <authorList>
            <person name="Ribeiro J.M."/>
            <person name="Scarpassa V."/>
            <person name="Calvo E."/>
        </authorList>
    </citation>
    <scope>NUCLEOTIDE SEQUENCE</scope>
    <source>
        <tissue evidence="2">Salivary glands</tissue>
    </source>
</reference>
<evidence type="ECO:0000313" key="2">
    <source>
        <dbReference type="EMBL" id="MBW48899.1"/>
    </source>
</evidence>
<sequence>MLALLLLLRKVLLSLLLEGKSIRGPKASRSTLKTALRNVCVCGCNLQQPSHARPAATRGGGIIYKPPSGGGVWFGHYQLRIAIAPFATVN</sequence>
<keyword evidence="1" id="KW-0732">Signal</keyword>
<proteinExistence type="predicted"/>
<feature type="signal peptide" evidence="1">
    <location>
        <begin position="1"/>
        <end position="19"/>
    </location>
</feature>
<dbReference type="AlphaFoldDB" id="A0A2M4B774"/>
<organism evidence="2">
    <name type="scientific">Anopheles triannulatus</name>
    <dbReference type="NCBI Taxonomy" id="58253"/>
    <lineage>
        <taxon>Eukaryota</taxon>
        <taxon>Metazoa</taxon>
        <taxon>Ecdysozoa</taxon>
        <taxon>Arthropoda</taxon>
        <taxon>Hexapoda</taxon>
        <taxon>Insecta</taxon>
        <taxon>Pterygota</taxon>
        <taxon>Neoptera</taxon>
        <taxon>Endopterygota</taxon>
        <taxon>Diptera</taxon>
        <taxon>Nematocera</taxon>
        <taxon>Culicoidea</taxon>
        <taxon>Culicidae</taxon>
        <taxon>Anophelinae</taxon>
        <taxon>Anopheles</taxon>
    </lineage>
</organism>